<dbReference type="OrthoDB" id="8544109at2"/>
<comment type="caution">
    <text evidence="1">The sequence shown here is derived from an EMBL/GenBank/DDBJ whole genome shotgun (WGS) entry which is preliminary data.</text>
</comment>
<dbReference type="GO" id="GO:0003676">
    <property type="term" value="F:nucleic acid binding"/>
    <property type="evidence" value="ECO:0007669"/>
    <property type="project" value="InterPro"/>
</dbReference>
<dbReference type="AlphaFoldDB" id="A0A2P7TXX5"/>
<gene>
    <name evidence="1" type="ORF">C7N83_11395</name>
</gene>
<keyword evidence="2" id="KW-1185">Reference proteome</keyword>
<proteinExistence type="predicted"/>
<evidence type="ECO:0008006" key="3">
    <source>
        <dbReference type="Google" id="ProtNLM"/>
    </source>
</evidence>
<dbReference type="Gene3D" id="3.30.420.10">
    <property type="entry name" value="Ribonuclease H-like superfamily/Ribonuclease H"/>
    <property type="match status" value="1"/>
</dbReference>
<name>A0A2P7TXX5_9NEIS</name>
<dbReference type="SUPFAM" id="SSF53098">
    <property type="entry name" value="Ribonuclease H-like"/>
    <property type="match status" value="1"/>
</dbReference>
<dbReference type="EMBL" id="PXYY01000092">
    <property type="protein sequence ID" value="PSJ79572.1"/>
    <property type="molecule type" value="Genomic_DNA"/>
</dbReference>
<dbReference type="RefSeq" id="WP_106742787.1">
    <property type="nucleotide sequence ID" value="NZ_PXYY01000092.1"/>
</dbReference>
<reference evidence="1 2" key="1">
    <citation type="submission" date="2018-03" db="EMBL/GenBank/DDBJ databases">
        <title>Neisseria weixii sp. nov., isolated from the intestinal contents of Tibetan Plateau pika (Ochotona curzoniae) in Yushu, Qinghai Province, China.</title>
        <authorList>
            <person name="Gui Z."/>
        </authorList>
    </citation>
    <scope>NUCLEOTIDE SEQUENCE [LARGE SCALE GENOMIC DNA]</scope>
    <source>
        <strain evidence="1 2">ATCC 51483</strain>
    </source>
</reference>
<dbReference type="InterPro" id="IPR012337">
    <property type="entry name" value="RNaseH-like_sf"/>
</dbReference>
<evidence type="ECO:0000313" key="1">
    <source>
        <dbReference type="EMBL" id="PSJ79572.1"/>
    </source>
</evidence>
<organism evidence="1 2">
    <name type="scientific">Neisseria iguanae</name>
    <dbReference type="NCBI Taxonomy" id="90242"/>
    <lineage>
        <taxon>Bacteria</taxon>
        <taxon>Pseudomonadati</taxon>
        <taxon>Pseudomonadota</taxon>
        <taxon>Betaproteobacteria</taxon>
        <taxon>Neisseriales</taxon>
        <taxon>Neisseriaceae</taxon>
        <taxon>Neisseria</taxon>
    </lineage>
</organism>
<sequence length="136" mass="15571">MPTEPEELPAENPLLPLDDLFYALKPEIPKLTRSNLHRCLQYHNLFRLSALTGEKEGKKGKKQFKEYPIGYVHTDITELHCATGKYYLFVGVERSTKYACIQRHQSQTLGIAAQFVRNMQEDCAFKTTHILTDNGA</sequence>
<dbReference type="InterPro" id="IPR036397">
    <property type="entry name" value="RNaseH_sf"/>
</dbReference>
<dbReference type="Proteomes" id="UP000241868">
    <property type="component" value="Unassembled WGS sequence"/>
</dbReference>
<protein>
    <recommendedName>
        <fullName evidence="3">Integrase catalytic domain-containing protein</fullName>
    </recommendedName>
</protein>
<evidence type="ECO:0000313" key="2">
    <source>
        <dbReference type="Proteomes" id="UP000241868"/>
    </source>
</evidence>
<accession>A0A2P7TXX5</accession>